<keyword evidence="2" id="KW-1185">Reference proteome</keyword>
<sequence>MQDYLHRHLRTPSGSLIGGIRFFGQDIRRPFVEVVAHDFDNLDTLRDAVRLAWAGFAPHALQLRDLPGLIRAPDARLDQTIHAARHDAMTPADGRVWLRPFADSEPAEALLRQRFRRLAQDDPALAADIQPAAPRELRVWHAEGMLRAIVPRGRQEPAGLIAIRPDRCRWITGDVVQEEAVAAHHAGRGYAAAAQAAWAAEVAPDRSRLMIGTIDGRNAASRISARRAGREAVLEEVFLPLDRGRRA</sequence>
<evidence type="ECO:0000313" key="1">
    <source>
        <dbReference type="EMBL" id="PYE82503.1"/>
    </source>
</evidence>
<organism evidence="1 2">
    <name type="scientific">Pseudoroseicyclus aestuarii</name>
    <dbReference type="NCBI Taxonomy" id="1795041"/>
    <lineage>
        <taxon>Bacteria</taxon>
        <taxon>Pseudomonadati</taxon>
        <taxon>Pseudomonadota</taxon>
        <taxon>Alphaproteobacteria</taxon>
        <taxon>Rhodobacterales</taxon>
        <taxon>Paracoccaceae</taxon>
        <taxon>Pseudoroseicyclus</taxon>
    </lineage>
</organism>
<evidence type="ECO:0008006" key="3">
    <source>
        <dbReference type="Google" id="ProtNLM"/>
    </source>
</evidence>
<name>A0A318SNW1_9RHOB</name>
<dbReference type="OrthoDB" id="7849162at2"/>
<proteinExistence type="predicted"/>
<dbReference type="AlphaFoldDB" id="A0A318SNW1"/>
<reference evidence="1 2" key="1">
    <citation type="submission" date="2018-06" db="EMBL/GenBank/DDBJ databases">
        <title>Genomic Encyclopedia of Type Strains, Phase III (KMG-III): the genomes of soil and plant-associated and newly described type strains.</title>
        <authorList>
            <person name="Whitman W."/>
        </authorList>
    </citation>
    <scope>NUCLEOTIDE SEQUENCE [LARGE SCALE GENOMIC DNA]</scope>
    <source>
        <strain evidence="1 2">CECT 9025</strain>
    </source>
</reference>
<dbReference type="EMBL" id="QJTE01000004">
    <property type="protein sequence ID" value="PYE82503.1"/>
    <property type="molecule type" value="Genomic_DNA"/>
</dbReference>
<evidence type="ECO:0000313" key="2">
    <source>
        <dbReference type="Proteomes" id="UP000248311"/>
    </source>
</evidence>
<protein>
    <recommendedName>
        <fullName evidence="3">N-acetyltransferase domain-containing protein</fullName>
    </recommendedName>
</protein>
<dbReference type="Proteomes" id="UP000248311">
    <property type="component" value="Unassembled WGS sequence"/>
</dbReference>
<accession>A0A318SNW1</accession>
<comment type="caution">
    <text evidence="1">The sequence shown here is derived from an EMBL/GenBank/DDBJ whole genome shotgun (WGS) entry which is preliminary data.</text>
</comment>
<dbReference type="RefSeq" id="WP_110815162.1">
    <property type="nucleotide sequence ID" value="NZ_QJTE01000004.1"/>
</dbReference>
<gene>
    <name evidence="1" type="ORF">DFP88_104260</name>
</gene>